<evidence type="ECO:0000256" key="1">
    <source>
        <dbReference type="ARBA" id="ARBA00001947"/>
    </source>
</evidence>
<accession>A0A840DGN0</accession>
<evidence type="ECO:0000313" key="8">
    <source>
        <dbReference type="EMBL" id="MBB4071890.1"/>
    </source>
</evidence>
<dbReference type="InterPro" id="IPR002933">
    <property type="entry name" value="Peptidase_M20"/>
</dbReference>
<keyword evidence="4" id="KW-0378">Hydrolase</keyword>
<dbReference type="Pfam" id="PF01546">
    <property type="entry name" value="Peptidase_M20"/>
    <property type="match status" value="1"/>
</dbReference>
<evidence type="ECO:0000256" key="4">
    <source>
        <dbReference type="ARBA" id="ARBA00022801"/>
    </source>
</evidence>
<evidence type="ECO:0000256" key="3">
    <source>
        <dbReference type="ARBA" id="ARBA00022723"/>
    </source>
</evidence>
<dbReference type="AlphaFoldDB" id="A0A840DGN0"/>
<dbReference type="EMBL" id="JACIFD010000011">
    <property type="protein sequence ID" value="MBB4071890.1"/>
    <property type="molecule type" value="Genomic_DNA"/>
</dbReference>
<keyword evidence="5" id="KW-0862">Zinc</keyword>
<dbReference type="Gene3D" id="3.30.70.360">
    <property type="match status" value="1"/>
</dbReference>
<dbReference type="Proteomes" id="UP000571183">
    <property type="component" value="Unassembled WGS sequence"/>
</dbReference>
<feature type="domain" description="Peptidase M20 dimerisation" evidence="7">
    <location>
        <begin position="221"/>
        <end position="354"/>
    </location>
</feature>
<reference evidence="8" key="1">
    <citation type="submission" date="2020-08" db="EMBL/GenBank/DDBJ databases">
        <title>Sequencing the genomes of 1000 actinobacteria strains.</title>
        <authorList>
            <person name="Klenk H.-P."/>
        </authorList>
    </citation>
    <scope>NUCLEOTIDE SEQUENCE [LARGE SCALE GENOMIC DNA]</scope>
    <source>
        <strain evidence="8">DSM 27064</strain>
    </source>
</reference>
<dbReference type="Gene3D" id="1.10.150.900">
    <property type="match status" value="1"/>
</dbReference>
<evidence type="ECO:0000256" key="6">
    <source>
        <dbReference type="SAM" id="MobiDB-lite"/>
    </source>
</evidence>
<sequence>MNTPAFSNSSAEHNDSSSEPNNSNTAHSQNDIRLSETVKIAQRLIQFDTTNRGQGNANPERPAAEWVVQYLAELGVAAEIYEAAPGRATVVAQIAGADPQLPGLVLHGHLDVVPADPKNWSVDPFAGVIKNGMLWGRGAVDMKDMDAMMLTAVAEILRAGEKPRRNLTLVFFADEENGGVYGSEWMVRHHPEVFAGAKYAISEVGGYSIYLGDKRAYLLQTGEKTANWMRLTARGVAEHGSRVATDNPLVKLSAALTRLGNHKWPIELGATTTALLQAVSELTGTSGTPEEILAQTGTAAGFLQPSLCATSNPTVIDAGYMQNVIPDTATAIIDVRTLPEKQEETMRQVAEILGPEIEMEPLVQAVGLETEFAGEAVDAMIASLKKFDPEAVVLPYLLSGGTDNKALSALGIIGYGFAPLLLPPELDFPAMFHGVDERVPLQALDFGHQVLTDLLRTF</sequence>
<feature type="compositionally biased region" description="Polar residues" evidence="6">
    <location>
        <begin position="20"/>
        <end position="31"/>
    </location>
</feature>
<dbReference type="RefSeq" id="WP_183304847.1">
    <property type="nucleotide sequence ID" value="NZ_JACIFD010000011.1"/>
</dbReference>
<dbReference type="InterPro" id="IPR011650">
    <property type="entry name" value="Peptidase_M20_dimer"/>
</dbReference>
<comment type="cofactor">
    <cofactor evidence="1">
        <name>Zn(2+)</name>
        <dbReference type="ChEBI" id="CHEBI:29105"/>
    </cofactor>
</comment>
<dbReference type="PANTHER" id="PTHR43808">
    <property type="entry name" value="ACETYLORNITHINE DEACETYLASE"/>
    <property type="match status" value="1"/>
</dbReference>
<evidence type="ECO:0000256" key="2">
    <source>
        <dbReference type="ARBA" id="ARBA00006247"/>
    </source>
</evidence>
<proteinExistence type="inferred from homology"/>
<dbReference type="SUPFAM" id="SSF55031">
    <property type="entry name" value="Bacterial exopeptidase dimerisation domain"/>
    <property type="match status" value="1"/>
</dbReference>
<protein>
    <submittedName>
        <fullName evidence="8">Acetylornithine deacetylase/succinyl-diaminopimelate desuccinylase-like protein</fullName>
    </submittedName>
</protein>
<dbReference type="Pfam" id="PF07687">
    <property type="entry name" value="M20_dimer"/>
    <property type="match status" value="1"/>
</dbReference>
<dbReference type="FunFam" id="1.10.150.900:FF:000002">
    <property type="entry name" value="M20/M25/M40 family peptidase"/>
    <property type="match status" value="1"/>
</dbReference>
<dbReference type="InterPro" id="IPR050072">
    <property type="entry name" value="Peptidase_M20A"/>
</dbReference>
<name>A0A840DGN0_9MICO</name>
<dbReference type="PANTHER" id="PTHR43808:SF8">
    <property type="entry name" value="PEPTIDASE M20 DIMERISATION DOMAIN-CONTAINING PROTEIN"/>
    <property type="match status" value="1"/>
</dbReference>
<gene>
    <name evidence="8" type="ORF">F5897_001209</name>
</gene>
<dbReference type="GO" id="GO:0016787">
    <property type="term" value="F:hydrolase activity"/>
    <property type="evidence" value="ECO:0007669"/>
    <property type="project" value="UniProtKB-KW"/>
</dbReference>
<comment type="similarity">
    <text evidence="2">Belongs to the peptidase M20A family.</text>
</comment>
<dbReference type="GO" id="GO:0046872">
    <property type="term" value="F:metal ion binding"/>
    <property type="evidence" value="ECO:0007669"/>
    <property type="project" value="UniProtKB-KW"/>
</dbReference>
<organism evidence="8 9">
    <name type="scientific">Canibacter oris</name>
    <dbReference type="NCBI Taxonomy" id="1365628"/>
    <lineage>
        <taxon>Bacteria</taxon>
        <taxon>Bacillati</taxon>
        <taxon>Actinomycetota</taxon>
        <taxon>Actinomycetes</taxon>
        <taxon>Micrococcales</taxon>
        <taxon>Microbacteriaceae</taxon>
        <taxon>Canibacter</taxon>
    </lineage>
</organism>
<comment type="caution">
    <text evidence="8">The sequence shown here is derived from an EMBL/GenBank/DDBJ whole genome shotgun (WGS) entry which is preliminary data.</text>
</comment>
<dbReference type="Gene3D" id="3.40.630.10">
    <property type="entry name" value="Zn peptidases"/>
    <property type="match status" value="1"/>
</dbReference>
<keyword evidence="9" id="KW-1185">Reference proteome</keyword>
<dbReference type="InterPro" id="IPR036264">
    <property type="entry name" value="Bact_exopeptidase_dim_dom"/>
</dbReference>
<evidence type="ECO:0000259" key="7">
    <source>
        <dbReference type="Pfam" id="PF07687"/>
    </source>
</evidence>
<evidence type="ECO:0000256" key="5">
    <source>
        <dbReference type="ARBA" id="ARBA00022833"/>
    </source>
</evidence>
<dbReference type="SUPFAM" id="SSF53187">
    <property type="entry name" value="Zn-dependent exopeptidases"/>
    <property type="match status" value="1"/>
</dbReference>
<dbReference type="NCBIfam" id="NF005913">
    <property type="entry name" value="PRK07906.1"/>
    <property type="match status" value="1"/>
</dbReference>
<evidence type="ECO:0000313" key="9">
    <source>
        <dbReference type="Proteomes" id="UP000571183"/>
    </source>
</evidence>
<feature type="region of interest" description="Disordered" evidence="6">
    <location>
        <begin position="1"/>
        <end position="31"/>
    </location>
</feature>
<keyword evidence="3" id="KW-0479">Metal-binding</keyword>